<proteinExistence type="inferred from homology"/>
<evidence type="ECO:0000256" key="3">
    <source>
        <dbReference type="ARBA" id="ARBA00022475"/>
    </source>
</evidence>
<evidence type="ECO:0000256" key="5">
    <source>
        <dbReference type="ARBA" id="ARBA00022989"/>
    </source>
</evidence>
<protein>
    <submittedName>
        <fullName evidence="9">ABC transporter permease</fullName>
    </submittedName>
</protein>
<keyword evidence="6 7" id="KW-0472">Membrane</keyword>
<dbReference type="Pfam" id="PF00528">
    <property type="entry name" value="BPD_transp_1"/>
    <property type="match status" value="1"/>
</dbReference>
<dbReference type="SUPFAM" id="SSF161098">
    <property type="entry name" value="MetI-like"/>
    <property type="match status" value="1"/>
</dbReference>
<dbReference type="CDD" id="cd06261">
    <property type="entry name" value="TM_PBP2"/>
    <property type="match status" value="1"/>
</dbReference>
<dbReference type="PANTHER" id="PTHR43744">
    <property type="entry name" value="ABC TRANSPORTER PERMEASE PROTEIN MG189-RELATED-RELATED"/>
    <property type="match status" value="1"/>
</dbReference>
<feature type="transmembrane region" description="Helical" evidence="7">
    <location>
        <begin position="97"/>
        <end position="117"/>
    </location>
</feature>
<gene>
    <name evidence="9" type="ORF">TQ39_17695</name>
</gene>
<feature type="transmembrane region" description="Helical" evidence="7">
    <location>
        <begin position="230"/>
        <end position="251"/>
    </location>
</feature>
<comment type="caution">
    <text evidence="9">The sequence shown here is derived from an EMBL/GenBank/DDBJ whole genome shotgun (WGS) entry which is preliminary data.</text>
</comment>
<dbReference type="PANTHER" id="PTHR43744:SF12">
    <property type="entry name" value="ABC TRANSPORTER PERMEASE PROTEIN MG189-RELATED"/>
    <property type="match status" value="1"/>
</dbReference>
<evidence type="ECO:0000256" key="1">
    <source>
        <dbReference type="ARBA" id="ARBA00004651"/>
    </source>
</evidence>
<feature type="transmembrane region" description="Helical" evidence="7">
    <location>
        <begin position="172"/>
        <end position="194"/>
    </location>
</feature>
<feature type="transmembrane region" description="Helical" evidence="7">
    <location>
        <begin position="129"/>
        <end position="151"/>
    </location>
</feature>
<feature type="transmembrane region" description="Helical" evidence="7">
    <location>
        <begin position="64"/>
        <end position="85"/>
    </location>
</feature>
<dbReference type="AlphaFoldDB" id="A0A0D8IUY9"/>
<keyword evidence="4 7" id="KW-0812">Transmembrane</keyword>
<name>A0A0D8IUY9_9FIRM</name>
<dbReference type="Gene3D" id="1.10.3720.10">
    <property type="entry name" value="MetI-like"/>
    <property type="match status" value="1"/>
</dbReference>
<keyword evidence="10" id="KW-1185">Reference proteome</keyword>
<evidence type="ECO:0000256" key="2">
    <source>
        <dbReference type="ARBA" id="ARBA00022448"/>
    </source>
</evidence>
<evidence type="ECO:0000259" key="8">
    <source>
        <dbReference type="PROSITE" id="PS50928"/>
    </source>
</evidence>
<evidence type="ECO:0000313" key="9">
    <source>
        <dbReference type="EMBL" id="KJF38510.1"/>
    </source>
</evidence>
<keyword evidence="5 7" id="KW-1133">Transmembrane helix</keyword>
<dbReference type="PROSITE" id="PS50928">
    <property type="entry name" value="ABC_TM1"/>
    <property type="match status" value="1"/>
</dbReference>
<dbReference type="PATRIC" id="fig|1550024.3.peg.4048"/>
<evidence type="ECO:0000256" key="4">
    <source>
        <dbReference type="ARBA" id="ARBA00022692"/>
    </source>
</evidence>
<accession>A0A0D8IUY9</accession>
<keyword evidence="3" id="KW-1003">Cell membrane</keyword>
<comment type="subcellular location">
    <subcellularLocation>
        <location evidence="1 7">Cell membrane</location>
        <topology evidence="1 7">Multi-pass membrane protein</topology>
    </subcellularLocation>
</comment>
<sequence>MANVLCWALSITCIAPVIWMIYSSLKTDKEFALDILALPESPQWGNYVKAFIAGNMGTYAVNSLLNSVLTTVLTLLLAFTIGYCLSRFHFRGRNAIYFLFMAGMLIPIYALLLPIFIEFKYMHLVNKVFTLLLPYIAFALPMAIFLVESYVRGIPVELEEASYIDGCSHVRSMFSIIMPVCKPVLATSAILTFLNTWNEFPLALVLISNNKYKTVPIGLTYFRGAYATSYVLLFAALTIASIPVIVIYLCFYNQIMKGMVAGAVKG</sequence>
<evidence type="ECO:0000256" key="6">
    <source>
        <dbReference type="ARBA" id="ARBA00023136"/>
    </source>
</evidence>
<organism evidence="9 10">
    <name type="scientific">Ruthenibacterium lactatiformans</name>
    <dbReference type="NCBI Taxonomy" id="1550024"/>
    <lineage>
        <taxon>Bacteria</taxon>
        <taxon>Bacillati</taxon>
        <taxon>Bacillota</taxon>
        <taxon>Clostridia</taxon>
        <taxon>Eubacteriales</taxon>
        <taxon>Oscillospiraceae</taxon>
        <taxon>Ruthenibacterium</taxon>
    </lineage>
</organism>
<comment type="similarity">
    <text evidence="7">Belongs to the binding-protein-dependent transport system permease family.</text>
</comment>
<evidence type="ECO:0000256" key="7">
    <source>
        <dbReference type="RuleBase" id="RU363032"/>
    </source>
</evidence>
<dbReference type="InterPro" id="IPR000515">
    <property type="entry name" value="MetI-like"/>
</dbReference>
<dbReference type="InterPro" id="IPR035906">
    <property type="entry name" value="MetI-like_sf"/>
</dbReference>
<feature type="domain" description="ABC transmembrane type-1" evidence="8">
    <location>
        <begin position="60"/>
        <end position="251"/>
    </location>
</feature>
<dbReference type="GO" id="GO:0005886">
    <property type="term" value="C:plasma membrane"/>
    <property type="evidence" value="ECO:0007669"/>
    <property type="project" value="UniProtKB-SubCell"/>
</dbReference>
<evidence type="ECO:0000313" key="10">
    <source>
        <dbReference type="Proteomes" id="UP000032483"/>
    </source>
</evidence>
<reference evidence="9" key="1">
    <citation type="submission" date="2015-02" db="EMBL/GenBank/DDBJ databases">
        <title>A novel member of the family Ruminococcaceae isolated from human feces.</title>
        <authorList>
            <person name="Shkoporov A.N."/>
            <person name="Chaplin A.V."/>
            <person name="Motuzova O.V."/>
            <person name="Kafarskaia L.I."/>
            <person name="Khokhlova E.V."/>
            <person name="Efimov B.A."/>
        </authorList>
    </citation>
    <scope>NUCLEOTIDE SEQUENCE [LARGE SCALE GENOMIC DNA]</scope>
    <source>
        <strain evidence="9">585-1</strain>
    </source>
</reference>
<dbReference type="EMBL" id="JXXK01000040">
    <property type="protein sequence ID" value="KJF38510.1"/>
    <property type="molecule type" value="Genomic_DNA"/>
</dbReference>
<keyword evidence="2 7" id="KW-0813">Transport</keyword>
<dbReference type="Proteomes" id="UP000032483">
    <property type="component" value="Unassembled WGS sequence"/>
</dbReference>
<dbReference type="GO" id="GO:0055085">
    <property type="term" value="P:transmembrane transport"/>
    <property type="evidence" value="ECO:0007669"/>
    <property type="project" value="InterPro"/>
</dbReference>